<feature type="region of interest" description="Disordered" evidence="3">
    <location>
        <begin position="200"/>
        <end position="574"/>
    </location>
</feature>
<dbReference type="GeneID" id="59342577"/>
<feature type="compositionally biased region" description="Acidic residues" evidence="3">
    <location>
        <begin position="772"/>
        <end position="785"/>
    </location>
</feature>
<feature type="compositionally biased region" description="Acidic residues" evidence="3">
    <location>
        <begin position="304"/>
        <end position="313"/>
    </location>
</feature>
<feature type="compositionally biased region" description="Pro residues" evidence="3">
    <location>
        <begin position="792"/>
        <end position="801"/>
    </location>
</feature>
<sequence>MDVLQNRLDSFAKQRRNKLRWPHPKTWKATPETLSEAGFFFDPSNEDPDNVTCFMCGKQVTEWADDDDPFDIHWRKCGQVCAWASLRCGLSHDMDSQNRFVFPDKSRLPTSKAMEKTRLQTFSGWKHDKNKKHMATSKKMAHAGFVSTPTEPGDDTGTCFYCNVALGNWDEDDDPMQHHLDRDKASNPCAFLALAFDSAPSAAKPKSTKRAPKASSHTEVIFPTKTYDGSEDESAAPHPASTAKTPRKAASSSTTKTPRTTTRSVSRNTSKDRNALTEQEESSPPPPKKRSRSKSVSRRKAPEVEETEGEEEDVRAPSPTPARQRRTTTKSTTKRAPTVVDDPANLFDDDEPAPIIARKSSRKKSTVEQDEPVVRQTSRSKQKSKAVSDDEASQVKPVASTSHSRTRSKGGTRSNSRARATEDEDESSDGWFEAAVPPPPPTAKSVSRSKAKVAESGSAVISRKERNKQSDDQTAPTRRVPSRSRNTTVEPEVEPPPVQKRSRTVSKTEEGKKTARKAAKVTTTQVEEVFSEPPKSKSKPKGSGSRPPSRAKTPAPPSPVKEEDVEATEVEMEEYLPPVESVALSRARTVSHSSYGEPEIATAKTVSRPASRTETKVTAAARPSSRAKVNPPTTGTENDTKGKAPSRPPSRAKTATEAENKPKVAARAPSRAKANSPAMDDLPTSDEAARPPSRTKLSASKPSALGSRPVSRAKGVDEAVENKKRPPSRTNKPVSHKMELDEGNSVVDISDDDDEVPPPPRKPVVDQPQTTNDDDVEMAEVEESMNAESSPQSPPVTPPRQHPQQQEATPMRPMPEIEEAALFIPPLATDPFVNLDSLTEAELDMTVEDWVRYQMGLERERFKKDGERMLLLFEQRAEEVRRAIASL</sequence>
<keyword evidence="2" id="KW-0862">Zinc</keyword>
<evidence type="ECO:0000256" key="3">
    <source>
        <dbReference type="SAM" id="MobiDB-lite"/>
    </source>
</evidence>
<reference evidence="4" key="1">
    <citation type="submission" date="2020-05" db="EMBL/GenBank/DDBJ databases">
        <title>Mycena genomes resolve the evolution of fungal bioluminescence.</title>
        <authorList>
            <person name="Tsai I.J."/>
        </authorList>
    </citation>
    <scope>NUCLEOTIDE SEQUENCE</scope>
    <source>
        <strain evidence="4">171206Taipei</strain>
    </source>
</reference>
<dbReference type="PANTHER" id="PTHR46771:SF5">
    <property type="entry name" value="DETERIN"/>
    <property type="match status" value="1"/>
</dbReference>
<dbReference type="PROSITE" id="PS50143">
    <property type="entry name" value="BIR_REPEAT_2"/>
    <property type="match status" value="2"/>
</dbReference>
<comment type="caution">
    <text evidence="4">The sequence shown here is derived from an EMBL/GenBank/DDBJ whole genome shotgun (WGS) entry which is preliminary data.</text>
</comment>
<feature type="compositionally biased region" description="Basic and acidic residues" evidence="3">
    <location>
        <begin position="714"/>
        <end position="724"/>
    </location>
</feature>
<dbReference type="RefSeq" id="XP_037222946.1">
    <property type="nucleotide sequence ID" value="XM_037360061.1"/>
</dbReference>
<dbReference type="SMART" id="SM00238">
    <property type="entry name" value="BIR"/>
    <property type="match status" value="2"/>
</dbReference>
<dbReference type="AlphaFoldDB" id="A0A8H6WAT7"/>
<keyword evidence="1" id="KW-0479">Metal-binding</keyword>
<gene>
    <name evidence="4" type="ORF">MIND_00320400</name>
</gene>
<feature type="compositionally biased region" description="Low complexity" evidence="3">
    <location>
        <begin position="541"/>
        <end position="550"/>
    </location>
</feature>
<dbReference type="Pfam" id="PF00653">
    <property type="entry name" value="BIR"/>
    <property type="match status" value="2"/>
</dbReference>
<proteinExistence type="predicted"/>
<keyword evidence="5" id="KW-1185">Reference proteome</keyword>
<evidence type="ECO:0000313" key="5">
    <source>
        <dbReference type="Proteomes" id="UP000636479"/>
    </source>
</evidence>
<dbReference type="EMBL" id="JACAZF010000003">
    <property type="protein sequence ID" value="KAF7309496.1"/>
    <property type="molecule type" value="Genomic_DNA"/>
</dbReference>
<dbReference type="OrthoDB" id="2196114at2759"/>
<feature type="compositionally biased region" description="Basic and acidic residues" evidence="3">
    <location>
        <begin position="462"/>
        <end position="471"/>
    </location>
</feature>
<evidence type="ECO:0008006" key="6">
    <source>
        <dbReference type="Google" id="ProtNLM"/>
    </source>
</evidence>
<feature type="region of interest" description="Disordered" evidence="3">
    <location>
        <begin position="586"/>
        <end position="813"/>
    </location>
</feature>
<organism evidence="4 5">
    <name type="scientific">Mycena indigotica</name>
    <dbReference type="NCBI Taxonomy" id="2126181"/>
    <lineage>
        <taxon>Eukaryota</taxon>
        <taxon>Fungi</taxon>
        <taxon>Dikarya</taxon>
        <taxon>Basidiomycota</taxon>
        <taxon>Agaricomycotina</taxon>
        <taxon>Agaricomycetes</taxon>
        <taxon>Agaricomycetidae</taxon>
        <taxon>Agaricales</taxon>
        <taxon>Marasmiineae</taxon>
        <taxon>Mycenaceae</taxon>
        <taxon>Mycena</taxon>
    </lineage>
</organism>
<feature type="compositionally biased region" description="Basic residues" evidence="3">
    <location>
        <begin position="287"/>
        <end position="299"/>
    </location>
</feature>
<dbReference type="Gene3D" id="1.10.1170.10">
    <property type="entry name" value="Inhibitor Of Apoptosis Protein (2mihbC-IAP-1), Chain A"/>
    <property type="match status" value="2"/>
</dbReference>
<accession>A0A8H6WAT7</accession>
<dbReference type="CDD" id="cd00022">
    <property type="entry name" value="BIR"/>
    <property type="match status" value="2"/>
</dbReference>
<protein>
    <recommendedName>
        <fullName evidence="6">BIR-domain-containing protein</fullName>
    </recommendedName>
</protein>
<dbReference type="Proteomes" id="UP000636479">
    <property type="component" value="Unassembled WGS sequence"/>
</dbReference>
<evidence type="ECO:0000256" key="1">
    <source>
        <dbReference type="ARBA" id="ARBA00022723"/>
    </source>
</evidence>
<dbReference type="InterPro" id="IPR051190">
    <property type="entry name" value="Baculoviral_IAP"/>
</dbReference>
<dbReference type="InterPro" id="IPR001370">
    <property type="entry name" value="BIR_rpt"/>
</dbReference>
<name>A0A8H6WAT7_9AGAR</name>
<dbReference type="SUPFAM" id="SSF57924">
    <property type="entry name" value="Inhibitor of apoptosis (IAP) repeat"/>
    <property type="match status" value="2"/>
</dbReference>
<dbReference type="PANTHER" id="PTHR46771">
    <property type="entry name" value="DETERIN"/>
    <property type="match status" value="1"/>
</dbReference>
<feature type="compositionally biased region" description="Low complexity" evidence="3">
    <location>
        <begin position="239"/>
        <end position="268"/>
    </location>
</feature>
<evidence type="ECO:0000313" key="4">
    <source>
        <dbReference type="EMBL" id="KAF7309496.1"/>
    </source>
</evidence>
<feature type="compositionally biased region" description="Acidic residues" evidence="3">
    <location>
        <begin position="563"/>
        <end position="574"/>
    </location>
</feature>
<evidence type="ECO:0000256" key="2">
    <source>
        <dbReference type="ARBA" id="ARBA00022833"/>
    </source>
</evidence>
<dbReference type="GO" id="GO:0046872">
    <property type="term" value="F:metal ion binding"/>
    <property type="evidence" value="ECO:0007669"/>
    <property type="project" value="UniProtKB-KW"/>
</dbReference>